<gene>
    <name evidence="2" type="ORF">GCM10023307_24980</name>
</gene>
<dbReference type="RefSeq" id="WP_345303673.1">
    <property type="nucleotide sequence ID" value="NZ_BAABJE010000014.1"/>
</dbReference>
<dbReference type="SUPFAM" id="SSF52096">
    <property type="entry name" value="ClpP/crotonase"/>
    <property type="match status" value="1"/>
</dbReference>
<dbReference type="InterPro" id="IPR051683">
    <property type="entry name" value="Enoyl-CoA_Hydratase/Isomerase"/>
</dbReference>
<name>A0ABP9BQZ1_9GAMM</name>
<comment type="caution">
    <text evidence="2">The sequence shown here is derived from an EMBL/GenBank/DDBJ whole genome shotgun (WGS) entry which is preliminary data.</text>
</comment>
<dbReference type="Gene3D" id="3.90.226.10">
    <property type="entry name" value="2-enoyl-CoA Hydratase, Chain A, domain 1"/>
    <property type="match status" value="1"/>
</dbReference>
<dbReference type="Proteomes" id="UP001499959">
    <property type="component" value="Unassembled WGS sequence"/>
</dbReference>
<accession>A0ABP9BQZ1</accession>
<reference evidence="3" key="1">
    <citation type="journal article" date="2019" name="Int. J. Syst. Evol. Microbiol.">
        <title>The Global Catalogue of Microorganisms (GCM) 10K type strain sequencing project: providing services to taxonomists for standard genome sequencing and annotation.</title>
        <authorList>
            <consortium name="The Broad Institute Genomics Platform"/>
            <consortium name="The Broad Institute Genome Sequencing Center for Infectious Disease"/>
            <person name="Wu L."/>
            <person name="Ma J."/>
        </authorList>
    </citation>
    <scope>NUCLEOTIDE SEQUENCE [LARGE SCALE GENOMIC DNA]</scope>
    <source>
        <strain evidence="3">JCM 18204</strain>
    </source>
</reference>
<protein>
    <submittedName>
        <fullName evidence="2">Enoyl-CoA hydratase/isomerase</fullName>
    </submittedName>
</protein>
<dbReference type="InterPro" id="IPR029045">
    <property type="entry name" value="ClpP/crotonase-like_dom_sf"/>
</dbReference>
<dbReference type="PANTHER" id="PTHR42964:SF1">
    <property type="entry name" value="POLYKETIDE BIOSYNTHESIS ENOYL-COA HYDRATASE PKSH-RELATED"/>
    <property type="match status" value="1"/>
</dbReference>
<dbReference type="PANTHER" id="PTHR42964">
    <property type="entry name" value="ENOYL-COA HYDRATASE"/>
    <property type="match status" value="1"/>
</dbReference>
<sequence>MDFSAFTTLRVRFDDDIAYLQIHRPEANNAINDRLIAEFVAAIDVCEERAKIVVLEGLPEVFCFGADFAELQKSFDGDGVPEQNPKPMYDLWCRLANGPFVSIAHVRGKANAGGIGFVAACDIVLADSAAVFSLSELLFGLMPACVLPFLVRRIGYARANYMTLSTQPVTVQTAQAWGLVDAYEDNSENLLRKNLLRLRRLNKKSVARYKRYMGAIEASVETAEAKALAANRDVFSDVENLQRISRYVKTGQFPWEGAT</sequence>
<evidence type="ECO:0000256" key="1">
    <source>
        <dbReference type="ARBA" id="ARBA00005254"/>
    </source>
</evidence>
<evidence type="ECO:0000313" key="2">
    <source>
        <dbReference type="EMBL" id="GAA4797984.1"/>
    </source>
</evidence>
<dbReference type="NCBIfam" id="NF005498">
    <property type="entry name" value="PRK07112.1"/>
    <property type="match status" value="1"/>
</dbReference>
<dbReference type="EMBL" id="BAABJE010000014">
    <property type="protein sequence ID" value="GAA4797984.1"/>
    <property type="molecule type" value="Genomic_DNA"/>
</dbReference>
<dbReference type="InterPro" id="IPR001753">
    <property type="entry name" value="Enoyl-CoA_hydra/iso"/>
</dbReference>
<keyword evidence="3" id="KW-1185">Reference proteome</keyword>
<comment type="similarity">
    <text evidence="1">Belongs to the enoyl-CoA hydratase/isomerase family.</text>
</comment>
<evidence type="ECO:0000313" key="3">
    <source>
        <dbReference type="Proteomes" id="UP001499959"/>
    </source>
</evidence>
<dbReference type="CDD" id="cd06558">
    <property type="entry name" value="crotonase-like"/>
    <property type="match status" value="1"/>
</dbReference>
<dbReference type="Pfam" id="PF00378">
    <property type="entry name" value="ECH_1"/>
    <property type="match status" value="1"/>
</dbReference>
<proteinExistence type="inferred from homology"/>
<organism evidence="2 3">
    <name type="scientific">Lysobacter hankyongensis</name>
    <dbReference type="NCBI Taxonomy" id="1176535"/>
    <lineage>
        <taxon>Bacteria</taxon>
        <taxon>Pseudomonadati</taxon>
        <taxon>Pseudomonadota</taxon>
        <taxon>Gammaproteobacteria</taxon>
        <taxon>Lysobacterales</taxon>
        <taxon>Lysobacteraceae</taxon>
        <taxon>Lysobacter</taxon>
    </lineage>
</organism>